<name>A0ABX3WCF7_9NEIS</name>
<evidence type="ECO:0000259" key="8">
    <source>
        <dbReference type="Pfam" id="PF03895"/>
    </source>
</evidence>
<evidence type="ECO:0000256" key="2">
    <source>
        <dbReference type="ARBA" id="ARBA00004442"/>
    </source>
</evidence>
<dbReference type="Proteomes" id="UP000193466">
    <property type="component" value="Unassembled WGS sequence"/>
</dbReference>
<evidence type="ECO:0000256" key="1">
    <source>
        <dbReference type="ARBA" id="ARBA00004241"/>
    </source>
</evidence>
<evidence type="ECO:0000256" key="4">
    <source>
        <dbReference type="ARBA" id="ARBA00022692"/>
    </source>
</evidence>
<feature type="non-terminal residue" evidence="9">
    <location>
        <position position="1"/>
    </location>
</feature>
<keyword evidence="10" id="KW-1185">Reference proteome</keyword>
<keyword evidence="3" id="KW-1134">Transmembrane beta strand</keyword>
<evidence type="ECO:0000256" key="6">
    <source>
        <dbReference type="ARBA" id="ARBA00023136"/>
    </source>
</evidence>
<protein>
    <recommendedName>
        <fullName evidence="8">Trimeric autotransporter adhesin YadA-like C-terminal membrane anchor domain-containing protein</fullName>
    </recommendedName>
</protein>
<dbReference type="SUPFAM" id="SSF54523">
    <property type="entry name" value="Pili subunits"/>
    <property type="match status" value="1"/>
</dbReference>
<keyword evidence="4" id="KW-0812">Transmembrane</keyword>
<accession>A0ABX3WCF7</accession>
<keyword evidence="6" id="KW-0472">Membrane</keyword>
<reference evidence="9 10" key="1">
    <citation type="submission" date="2017-01" db="EMBL/GenBank/DDBJ databases">
        <authorList>
            <person name="Wolfgang W.J."/>
            <person name="Cole J."/>
            <person name="Wroblewski D."/>
            <person name="Mcginnis J."/>
            <person name="Musser K.A."/>
        </authorList>
    </citation>
    <scope>NUCLEOTIDE SEQUENCE [LARGE SCALE GENOMIC DNA]</scope>
    <source>
        <strain evidence="9 10">DSM 21643</strain>
    </source>
</reference>
<comment type="caution">
    <text evidence="9">The sequence shown here is derived from an EMBL/GenBank/DDBJ whole genome shotgun (WGS) entry which is preliminary data.</text>
</comment>
<evidence type="ECO:0000256" key="3">
    <source>
        <dbReference type="ARBA" id="ARBA00022452"/>
    </source>
</evidence>
<evidence type="ECO:0000313" key="9">
    <source>
        <dbReference type="EMBL" id="OSI06700.1"/>
    </source>
</evidence>
<gene>
    <name evidence="9" type="ORF">BWD10_12220</name>
</gene>
<proteinExistence type="predicted"/>
<evidence type="ECO:0000313" key="10">
    <source>
        <dbReference type="Proteomes" id="UP000193466"/>
    </source>
</evidence>
<evidence type="ECO:0000256" key="7">
    <source>
        <dbReference type="ARBA" id="ARBA00023237"/>
    </source>
</evidence>
<keyword evidence="5" id="KW-0732">Signal</keyword>
<feature type="domain" description="Trimeric autotransporter adhesin YadA-like C-terminal membrane anchor" evidence="8">
    <location>
        <begin position="59"/>
        <end position="120"/>
    </location>
</feature>
<dbReference type="EMBL" id="MTBM01000057">
    <property type="protein sequence ID" value="OSI06700.1"/>
    <property type="molecule type" value="Genomic_DNA"/>
</dbReference>
<dbReference type="RefSeq" id="WP_211276215.1">
    <property type="nucleotide sequence ID" value="NZ_MTBM01000057.1"/>
</dbReference>
<dbReference type="Pfam" id="PF03895">
    <property type="entry name" value="YadA_anchor"/>
    <property type="match status" value="1"/>
</dbReference>
<sequence length="120" mass="12776">AAINRLTQSSSLDPKRLESVEARTAQNAAKIQQLDKKVNDLDKEVRRGLASQAALGGLFQPYNVGKLNVSAAVGGYRSETAVAVGTGFRFNEHFATKAGAAFNTKKGGSASYNVGVNFEW</sequence>
<dbReference type="InterPro" id="IPR045584">
    <property type="entry name" value="Pilin-like"/>
</dbReference>
<dbReference type="Gene3D" id="3.30.1300.30">
    <property type="entry name" value="GSPII I/J protein-like"/>
    <property type="match status" value="1"/>
</dbReference>
<keyword evidence="7" id="KW-0998">Cell outer membrane</keyword>
<evidence type="ECO:0000256" key="5">
    <source>
        <dbReference type="ARBA" id="ARBA00022729"/>
    </source>
</evidence>
<comment type="subcellular location">
    <subcellularLocation>
        <location evidence="2">Cell outer membrane</location>
    </subcellularLocation>
    <subcellularLocation>
        <location evidence="1">Cell surface</location>
    </subcellularLocation>
</comment>
<organism evidence="9 10">
    <name type="scientific">Neisseria zoodegmatis</name>
    <dbReference type="NCBI Taxonomy" id="326523"/>
    <lineage>
        <taxon>Bacteria</taxon>
        <taxon>Pseudomonadati</taxon>
        <taxon>Pseudomonadota</taxon>
        <taxon>Betaproteobacteria</taxon>
        <taxon>Neisseriales</taxon>
        <taxon>Neisseriaceae</taxon>
        <taxon>Neisseria</taxon>
    </lineage>
</organism>
<dbReference type="InterPro" id="IPR005594">
    <property type="entry name" value="YadA_C"/>
</dbReference>